<dbReference type="Gramene" id="HORVU.MOREX.r3.7HG0677610.1">
    <property type="protein sequence ID" value="HORVU.MOREX.r3.7HG0677610.1.CDS1"/>
    <property type="gene ID" value="HORVU.MOREX.r3.7HG0677610"/>
</dbReference>
<reference evidence="3" key="1">
    <citation type="journal article" date="2012" name="Nature">
        <title>A physical, genetic and functional sequence assembly of the barley genome.</title>
        <authorList>
            <consortium name="The International Barley Genome Sequencing Consortium"/>
            <person name="Mayer K.F."/>
            <person name="Waugh R."/>
            <person name="Brown J.W."/>
            <person name="Schulman A."/>
            <person name="Langridge P."/>
            <person name="Platzer M."/>
            <person name="Fincher G.B."/>
            <person name="Muehlbauer G.J."/>
            <person name="Sato K."/>
            <person name="Close T.J."/>
            <person name="Wise R.P."/>
            <person name="Stein N."/>
        </authorList>
    </citation>
    <scope>NUCLEOTIDE SEQUENCE [LARGE SCALE GENOMIC DNA]</scope>
    <source>
        <strain evidence="3">cv. Morex</strain>
    </source>
</reference>
<dbReference type="Proteomes" id="UP000011116">
    <property type="component" value="Chromosome 7H"/>
</dbReference>
<organism evidence="2 3">
    <name type="scientific">Hordeum vulgare subsp. vulgare</name>
    <name type="common">Domesticated barley</name>
    <dbReference type="NCBI Taxonomy" id="112509"/>
    <lineage>
        <taxon>Eukaryota</taxon>
        <taxon>Viridiplantae</taxon>
        <taxon>Streptophyta</taxon>
        <taxon>Embryophyta</taxon>
        <taxon>Tracheophyta</taxon>
        <taxon>Spermatophyta</taxon>
        <taxon>Magnoliopsida</taxon>
        <taxon>Liliopsida</taxon>
        <taxon>Poales</taxon>
        <taxon>Poaceae</taxon>
        <taxon>BOP clade</taxon>
        <taxon>Pooideae</taxon>
        <taxon>Triticodae</taxon>
        <taxon>Triticeae</taxon>
        <taxon>Hordeinae</taxon>
        <taxon>Hordeum</taxon>
    </lineage>
</organism>
<name>A0A8I7BIW6_HORVV</name>
<keyword evidence="3" id="KW-1185">Reference proteome</keyword>
<feature type="region of interest" description="Disordered" evidence="1">
    <location>
        <begin position="109"/>
        <end position="140"/>
    </location>
</feature>
<dbReference type="EnsemblPlants" id="HORVU.MOREX.r3.7HG0677610.1">
    <property type="protein sequence ID" value="HORVU.MOREX.r3.7HG0677610.1.CDS1"/>
    <property type="gene ID" value="HORVU.MOREX.r3.7HG0677610"/>
</dbReference>
<reference evidence="2" key="3">
    <citation type="submission" date="2022-01" db="UniProtKB">
        <authorList>
            <consortium name="EnsemblPlants"/>
        </authorList>
    </citation>
    <scope>IDENTIFICATION</scope>
    <source>
        <strain evidence="2">subsp. vulgare</strain>
    </source>
</reference>
<evidence type="ECO:0000313" key="2">
    <source>
        <dbReference type="EnsemblPlants" id="HORVU.MOREX.r3.7HG0677610.1.CDS1"/>
    </source>
</evidence>
<evidence type="ECO:0000256" key="1">
    <source>
        <dbReference type="SAM" id="MobiDB-lite"/>
    </source>
</evidence>
<sequence>MTVSLFSVVYEPSTCNMVVLLYMHICSHGGRYEIMKTVILHIESHRMPCLATSSIRSTYLHQKPAKDAPPCSAFPLISPQEASSSVPPIPRSFFFFEHMGPWQLGPSQRTWGRRGPSAQLPAAQIEPTDPEIERDSSSPPFRLRPAARFALACNATPRPRGRLVASLAQCGQFDLSRRPV</sequence>
<reference evidence="2" key="2">
    <citation type="submission" date="2020-10" db="EMBL/GenBank/DDBJ databases">
        <authorList>
            <person name="Scholz U."/>
            <person name="Mascher M."/>
            <person name="Fiebig A."/>
        </authorList>
    </citation>
    <scope>NUCLEOTIDE SEQUENCE [LARGE SCALE GENOMIC DNA]</scope>
    <source>
        <strain evidence="2">cv. Morex</strain>
    </source>
</reference>
<evidence type="ECO:0000313" key="3">
    <source>
        <dbReference type="Proteomes" id="UP000011116"/>
    </source>
</evidence>
<accession>A0A8I7BIW6</accession>
<protein>
    <submittedName>
        <fullName evidence="2">Uncharacterized protein</fullName>
    </submittedName>
</protein>
<dbReference type="AlphaFoldDB" id="A0A8I7BIW6"/>
<proteinExistence type="predicted"/>
<dbReference type="Gramene" id="HORVU.MOREX.r2.7HG0562800.1">
    <property type="protein sequence ID" value="HORVU.MOREX.r2.7HG0562800.1.CDS.1"/>
    <property type="gene ID" value="HORVU.MOREX.r2.7HG0562800"/>
</dbReference>